<evidence type="ECO:0000313" key="1">
    <source>
        <dbReference type="EMBL" id="PRQ52639.1"/>
    </source>
</evidence>
<sequence>MLIKTLRFVGDRRNPYRNAIKRIFNDLRELMLNESKRKLCSLLLVLFP</sequence>
<comment type="caution">
    <text evidence="1">The sequence shown here is derived from an EMBL/GenBank/DDBJ whole genome shotgun (WGS) entry which is preliminary data.</text>
</comment>
<dbReference type="Gramene" id="PRQ52639">
    <property type="protein sequence ID" value="PRQ52639"/>
    <property type="gene ID" value="RchiOBHm_Chr2g0157671"/>
</dbReference>
<dbReference type="AlphaFoldDB" id="A0A2P6S1T0"/>
<dbReference type="EMBL" id="PDCK01000040">
    <property type="protein sequence ID" value="PRQ52639.1"/>
    <property type="molecule type" value="Genomic_DNA"/>
</dbReference>
<accession>A0A2P6S1T0</accession>
<name>A0A2P6S1T0_ROSCH</name>
<dbReference type="Proteomes" id="UP000238479">
    <property type="component" value="Chromosome 2"/>
</dbReference>
<proteinExistence type="predicted"/>
<gene>
    <name evidence="1" type="ORF">RchiOBHm_Chr2g0157671</name>
</gene>
<evidence type="ECO:0000313" key="2">
    <source>
        <dbReference type="Proteomes" id="UP000238479"/>
    </source>
</evidence>
<reference evidence="1 2" key="1">
    <citation type="journal article" date="2018" name="Nat. Genet.">
        <title>The Rosa genome provides new insights in the design of modern roses.</title>
        <authorList>
            <person name="Bendahmane M."/>
        </authorList>
    </citation>
    <scope>NUCLEOTIDE SEQUENCE [LARGE SCALE GENOMIC DNA]</scope>
    <source>
        <strain evidence="2">cv. Old Blush</strain>
    </source>
</reference>
<keyword evidence="2" id="KW-1185">Reference proteome</keyword>
<protein>
    <submittedName>
        <fullName evidence="1">Uncharacterized protein</fullName>
    </submittedName>
</protein>
<organism evidence="1 2">
    <name type="scientific">Rosa chinensis</name>
    <name type="common">China rose</name>
    <dbReference type="NCBI Taxonomy" id="74649"/>
    <lineage>
        <taxon>Eukaryota</taxon>
        <taxon>Viridiplantae</taxon>
        <taxon>Streptophyta</taxon>
        <taxon>Embryophyta</taxon>
        <taxon>Tracheophyta</taxon>
        <taxon>Spermatophyta</taxon>
        <taxon>Magnoliopsida</taxon>
        <taxon>eudicotyledons</taxon>
        <taxon>Gunneridae</taxon>
        <taxon>Pentapetalae</taxon>
        <taxon>rosids</taxon>
        <taxon>fabids</taxon>
        <taxon>Rosales</taxon>
        <taxon>Rosaceae</taxon>
        <taxon>Rosoideae</taxon>
        <taxon>Rosoideae incertae sedis</taxon>
        <taxon>Rosa</taxon>
    </lineage>
</organism>